<dbReference type="SUPFAM" id="SSF49749">
    <property type="entry name" value="Group II dsDNA viruses VP"/>
    <property type="match status" value="2"/>
</dbReference>
<dbReference type="Gene3D" id="2.70.9.10">
    <property type="entry name" value="Adenovirus Type 2 Hexon, domain 4"/>
    <property type="match status" value="1"/>
</dbReference>
<dbReference type="Pfam" id="PF16903">
    <property type="entry name" value="Capsid_N"/>
    <property type="match status" value="1"/>
</dbReference>
<sequence length="563" mass="64345">MTGGLLNIVSYGNQNIILNSNPKKSFFKTTYAKYTNFGMQKFRIDFTGQRNLRMSEESRFTFTVPRYAELLMDTYLVVTLPTIWSPIYPPIACSDVWHPYEFRWIENLGTQMIKEVVFSVGGQTLQRVTGKHLLAQVQRDFNGTKRLLYDAMTGNTAELNDPANYSGRKGTYPNAYYNTSQQGPEPSIRGRKLYIPLNAWFCNNSRAAFPLVALQYNELQIDVIMRPVRELFVTRDVTYKASTPAQVAQAPFIQPNFNEPEYQFYRFLQPPPGADITTADMYSDKRTDWNADVHLLSTYCFLSAEESRVFASQEQKYLLKEAYEWEFKNITGSHRVELQNTMGMVATWMFMFQRSDINLRNQWSNYTNWPYANVIPADVVLASGTGTYKNPCPPPKPVNIGPGVEPDGTTATGLYVTQNYSVENQQEILQQLGILLNGAYRENMLESGVYNYVEKYIRTMGYAPFGLYIYNFGLDASNAAYQPSGAINMSKFSTIELEFSTTPPPLDPSANFYTICDPETGIPVGVNKPHWRIYQYNYDLTVLEERYNVITFIGGNCALMYAR</sequence>
<evidence type="ECO:0000259" key="2">
    <source>
        <dbReference type="Pfam" id="PF16903"/>
    </source>
</evidence>
<evidence type="ECO:0000259" key="1">
    <source>
        <dbReference type="Pfam" id="PF04451"/>
    </source>
</evidence>
<feature type="domain" description="Major capsid protein N-terminal" evidence="2">
    <location>
        <begin position="25"/>
        <end position="248"/>
    </location>
</feature>
<dbReference type="EMBL" id="MN740631">
    <property type="protein sequence ID" value="QHU36741.1"/>
    <property type="molecule type" value="Genomic_DNA"/>
</dbReference>
<dbReference type="AlphaFoldDB" id="A0A6C0M454"/>
<protein>
    <recommendedName>
        <fullName evidence="4">Major capsid protein N-terminal domain-containing protein</fullName>
    </recommendedName>
</protein>
<organism evidence="3">
    <name type="scientific">viral metagenome</name>
    <dbReference type="NCBI Taxonomy" id="1070528"/>
    <lineage>
        <taxon>unclassified sequences</taxon>
        <taxon>metagenomes</taxon>
        <taxon>organismal metagenomes</taxon>
    </lineage>
</organism>
<feature type="domain" description="Major capsid protein C-terminal" evidence="1">
    <location>
        <begin position="410"/>
        <end position="549"/>
    </location>
</feature>
<evidence type="ECO:0000313" key="3">
    <source>
        <dbReference type="EMBL" id="QHU36741.1"/>
    </source>
</evidence>
<dbReference type="InterPro" id="IPR038519">
    <property type="entry name" value="MCP_C_sf"/>
</dbReference>
<dbReference type="Pfam" id="PF04451">
    <property type="entry name" value="Capsid_NCLDV"/>
    <property type="match status" value="1"/>
</dbReference>
<accession>A0A6C0M454</accession>
<evidence type="ECO:0008006" key="4">
    <source>
        <dbReference type="Google" id="ProtNLM"/>
    </source>
</evidence>
<name>A0A6C0M454_9ZZZZ</name>
<dbReference type="InterPro" id="IPR016112">
    <property type="entry name" value="VP_dsDNA_II"/>
</dbReference>
<dbReference type="InterPro" id="IPR031654">
    <property type="entry name" value="Capsid_N"/>
</dbReference>
<reference evidence="3" key="1">
    <citation type="journal article" date="2020" name="Nature">
        <title>Giant virus diversity and host interactions through global metagenomics.</title>
        <authorList>
            <person name="Schulz F."/>
            <person name="Roux S."/>
            <person name="Paez-Espino D."/>
            <person name="Jungbluth S."/>
            <person name="Walsh D.A."/>
            <person name="Denef V.J."/>
            <person name="McMahon K.D."/>
            <person name="Konstantinidis K.T."/>
            <person name="Eloe-Fadrosh E.A."/>
            <person name="Kyrpides N.C."/>
            <person name="Woyke T."/>
        </authorList>
    </citation>
    <scope>NUCLEOTIDE SEQUENCE</scope>
    <source>
        <strain evidence="3">GVMAG-S-1035124-57</strain>
    </source>
</reference>
<dbReference type="GO" id="GO:0005198">
    <property type="term" value="F:structural molecule activity"/>
    <property type="evidence" value="ECO:0007669"/>
    <property type="project" value="InterPro"/>
</dbReference>
<dbReference type="Gene3D" id="2.70.9.20">
    <property type="entry name" value="Major capsid protein Vp54"/>
    <property type="match status" value="1"/>
</dbReference>
<proteinExistence type="predicted"/>
<dbReference type="InterPro" id="IPR007542">
    <property type="entry name" value="MCP_C"/>
</dbReference>